<dbReference type="RefSeq" id="WP_358140707.1">
    <property type="nucleotide sequence ID" value="NZ_JBFALK010000028.1"/>
</dbReference>
<organism evidence="2 3">
    <name type="scientific">Microtetraspora glauca</name>
    <dbReference type="NCBI Taxonomy" id="1996"/>
    <lineage>
        <taxon>Bacteria</taxon>
        <taxon>Bacillati</taxon>
        <taxon>Actinomycetota</taxon>
        <taxon>Actinomycetes</taxon>
        <taxon>Streptosporangiales</taxon>
        <taxon>Streptosporangiaceae</taxon>
        <taxon>Microtetraspora</taxon>
    </lineage>
</organism>
<evidence type="ECO:0000313" key="3">
    <source>
        <dbReference type="Proteomes" id="UP001551675"/>
    </source>
</evidence>
<dbReference type="CDD" id="cd12108">
    <property type="entry name" value="Hr-like"/>
    <property type="match status" value="1"/>
</dbReference>
<evidence type="ECO:0000313" key="2">
    <source>
        <dbReference type="EMBL" id="MEV0974285.1"/>
    </source>
</evidence>
<comment type="caution">
    <text evidence="2">The sequence shown here is derived from an EMBL/GenBank/DDBJ whole genome shotgun (WGS) entry which is preliminary data.</text>
</comment>
<protein>
    <submittedName>
        <fullName evidence="2">Hemerythrin domain-containing protein</fullName>
    </submittedName>
</protein>
<dbReference type="EMBL" id="JBFALK010000028">
    <property type="protein sequence ID" value="MEV0974285.1"/>
    <property type="molecule type" value="Genomic_DNA"/>
</dbReference>
<reference evidence="2 3" key="1">
    <citation type="submission" date="2024-06" db="EMBL/GenBank/DDBJ databases">
        <title>The Natural Products Discovery Center: Release of the First 8490 Sequenced Strains for Exploring Actinobacteria Biosynthetic Diversity.</title>
        <authorList>
            <person name="Kalkreuter E."/>
            <person name="Kautsar S.A."/>
            <person name="Yang D."/>
            <person name="Bader C.D."/>
            <person name="Teijaro C.N."/>
            <person name="Fluegel L."/>
            <person name="Davis C.M."/>
            <person name="Simpson J.R."/>
            <person name="Lauterbach L."/>
            <person name="Steele A.D."/>
            <person name="Gui C."/>
            <person name="Meng S."/>
            <person name="Li G."/>
            <person name="Viehrig K."/>
            <person name="Ye F."/>
            <person name="Su P."/>
            <person name="Kiefer A.F."/>
            <person name="Nichols A."/>
            <person name="Cepeda A.J."/>
            <person name="Yan W."/>
            <person name="Fan B."/>
            <person name="Jiang Y."/>
            <person name="Adhikari A."/>
            <person name="Zheng C.-J."/>
            <person name="Schuster L."/>
            <person name="Cowan T.M."/>
            <person name="Smanski M.J."/>
            <person name="Chevrette M.G."/>
            <person name="De Carvalho L.P.S."/>
            <person name="Shen B."/>
        </authorList>
    </citation>
    <scope>NUCLEOTIDE SEQUENCE [LARGE SCALE GENOMIC DNA]</scope>
    <source>
        <strain evidence="2 3">NPDC050100</strain>
    </source>
</reference>
<accession>A0ABV3GRN3</accession>
<gene>
    <name evidence="2" type="ORF">AB0I59_37300</name>
</gene>
<feature type="domain" description="Hemerythrin-like" evidence="1">
    <location>
        <begin position="18"/>
        <end position="144"/>
    </location>
</feature>
<name>A0ABV3GRN3_MICGL</name>
<dbReference type="Pfam" id="PF01814">
    <property type="entry name" value="Hemerythrin"/>
    <property type="match status" value="1"/>
</dbReference>
<sequence length="224" mass="25751">MKPQATTPADTRMMGIIHDALRRDLERTRHALTERPYPENGQREAIADHLRWMMRYLHDHHSSEDRGLWPLLRRKAPTAAQLLDSMEKDHADIAHAMAAVEAAAQRYAASGTDETRTGLLDALTALDDALLPHLRREEDETMPVAAAALTSAEWHAWEQDFHIKQRSLTELGDEGHWLLDSLDTTRYQIVVRQVPAIPRFILLRGFAGRYRRRAARRWGFGPRR</sequence>
<dbReference type="Proteomes" id="UP001551675">
    <property type="component" value="Unassembled WGS sequence"/>
</dbReference>
<dbReference type="InterPro" id="IPR012312">
    <property type="entry name" value="Hemerythrin-like"/>
</dbReference>
<keyword evidence="3" id="KW-1185">Reference proteome</keyword>
<evidence type="ECO:0000259" key="1">
    <source>
        <dbReference type="Pfam" id="PF01814"/>
    </source>
</evidence>
<proteinExistence type="predicted"/>
<dbReference type="Gene3D" id="1.20.120.520">
    <property type="entry name" value="nmb1532 protein domain like"/>
    <property type="match status" value="1"/>
</dbReference>